<evidence type="ECO:0000313" key="2">
    <source>
        <dbReference type="EMBL" id="MDO5973498.1"/>
    </source>
</evidence>
<name>A0ABT8WK17_9FLAO</name>
<accession>A0ABT8WK17</accession>
<proteinExistence type="inferred from homology"/>
<sequence>MVWEAYKLVKKNKGSAGIDKQTLEEFEKIRSKALYKIWNRLASGSYLANRIKRVEIPKGGGKVRLLGIPTVSDRIAQQV</sequence>
<dbReference type="EMBL" id="JAUOEL010000001">
    <property type="protein sequence ID" value="MDO5973498.1"/>
    <property type="molecule type" value="Genomic_DNA"/>
</dbReference>
<comment type="similarity">
    <text evidence="1">Belongs to the bacterial reverse transcriptase family.</text>
</comment>
<dbReference type="Proteomes" id="UP001176806">
    <property type="component" value="Unassembled WGS sequence"/>
</dbReference>
<keyword evidence="3" id="KW-1185">Reference proteome</keyword>
<evidence type="ECO:0008006" key="4">
    <source>
        <dbReference type="Google" id="ProtNLM"/>
    </source>
</evidence>
<dbReference type="InterPro" id="IPR043502">
    <property type="entry name" value="DNA/RNA_pol_sf"/>
</dbReference>
<organism evidence="2 3">
    <name type="scientific">Flavivirga jejuensis</name>
    <dbReference type="NCBI Taxonomy" id="870487"/>
    <lineage>
        <taxon>Bacteria</taxon>
        <taxon>Pseudomonadati</taxon>
        <taxon>Bacteroidota</taxon>
        <taxon>Flavobacteriia</taxon>
        <taxon>Flavobacteriales</taxon>
        <taxon>Flavobacteriaceae</taxon>
        <taxon>Flavivirga</taxon>
    </lineage>
</organism>
<comment type="caution">
    <text evidence="2">The sequence shown here is derived from an EMBL/GenBank/DDBJ whole genome shotgun (WGS) entry which is preliminary data.</text>
</comment>
<evidence type="ECO:0000313" key="3">
    <source>
        <dbReference type="Proteomes" id="UP001176806"/>
    </source>
</evidence>
<evidence type="ECO:0000256" key="1">
    <source>
        <dbReference type="ARBA" id="ARBA00034120"/>
    </source>
</evidence>
<dbReference type="PANTHER" id="PTHR34047:SF3">
    <property type="entry name" value="BLR2052 PROTEIN"/>
    <property type="match status" value="1"/>
</dbReference>
<dbReference type="PANTHER" id="PTHR34047">
    <property type="entry name" value="NUCLEAR INTRON MATURASE 1, MITOCHONDRIAL-RELATED"/>
    <property type="match status" value="1"/>
</dbReference>
<dbReference type="SUPFAM" id="SSF56672">
    <property type="entry name" value="DNA/RNA polymerases"/>
    <property type="match status" value="1"/>
</dbReference>
<protein>
    <recommendedName>
        <fullName evidence="4">RNA-directed DNA polymerase</fullName>
    </recommendedName>
</protein>
<reference evidence="2" key="1">
    <citation type="submission" date="2023-07" db="EMBL/GenBank/DDBJ databases">
        <title>Two novel species in the genus Flavivirga.</title>
        <authorList>
            <person name="Kwon K."/>
        </authorList>
    </citation>
    <scope>NUCLEOTIDE SEQUENCE</scope>
    <source>
        <strain evidence="2">KACC 14158</strain>
    </source>
</reference>
<dbReference type="InterPro" id="IPR051083">
    <property type="entry name" value="GrpII_Intron_Splice-Mob/Def"/>
</dbReference>
<dbReference type="RefSeq" id="WP_303300591.1">
    <property type="nucleotide sequence ID" value="NZ_BAABDA010000042.1"/>
</dbReference>
<gene>
    <name evidence="2" type="ORF">Q4Q40_04805</name>
</gene>